<keyword evidence="2" id="KW-1185">Reference proteome</keyword>
<sequence>MKAPTKVWTLMYKIYKEVIPEVHQILGSWKKRAEDIPDPELREHALGSIDKKAFHCEGGGVYALLTRKEKRTDLLQFIVAYQTISDYLDSLCDWSDSQDPEDFRLLHTSMKHALDPDAKNDTDYYKLHQAQDDGGYLKELVATCQTMLKTFPGFSHAQEEMEELSAYYRDLQVYKHVAKEDREPLLQDWFQKYNKRLPEMTWYEFGACAGSTLGIFTLAAYASRSHIANVQAQSIKQAYFPYVQGLHILMDYFIDQEEDIRDGELNFCAYYEDEETLVKRVRYFKEQAMKSVEKLPDATFHAMIIKGVVAIYLADDKVQTNPALKATANRFIRFSGLPTLFFYVNSWWVYRQKTKELEGDV</sequence>
<dbReference type="EMBL" id="FNDK01000008">
    <property type="protein sequence ID" value="SDH64235.1"/>
    <property type="molecule type" value="Genomic_DNA"/>
</dbReference>
<gene>
    <name evidence="1" type="ORF">SAMN05192534_108119</name>
</gene>
<dbReference type="InterPro" id="IPR019712">
    <property type="entry name" value="YtpB-like"/>
</dbReference>
<organism evidence="1 2">
    <name type="scientific">Alteribacillus persepolensis</name>
    <dbReference type="NCBI Taxonomy" id="568899"/>
    <lineage>
        <taxon>Bacteria</taxon>
        <taxon>Bacillati</taxon>
        <taxon>Bacillota</taxon>
        <taxon>Bacilli</taxon>
        <taxon>Bacillales</taxon>
        <taxon>Bacillaceae</taxon>
        <taxon>Alteribacillus</taxon>
    </lineage>
</organism>
<evidence type="ECO:0000313" key="1">
    <source>
        <dbReference type="EMBL" id="SDH64235.1"/>
    </source>
</evidence>
<reference evidence="1 2" key="1">
    <citation type="submission" date="2016-10" db="EMBL/GenBank/DDBJ databases">
        <authorList>
            <person name="de Groot N.N."/>
        </authorList>
    </citation>
    <scope>NUCLEOTIDE SEQUENCE [LARGE SCALE GENOMIC DNA]</scope>
    <source>
        <strain evidence="1 2">DSM 21632</strain>
    </source>
</reference>
<name>A0A1G8E308_9BACI</name>
<dbReference type="OrthoDB" id="2371262at2"/>
<evidence type="ECO:0000313" key="2">
    <source>
        <dbReference type="Proteomes" id="UP000199163"/>
    </source>
</evidence>
<dbReference type="RefSeq" id="WP_091272999.1">
    <property type="nucleotide sequence ID" value="NZ_FNDK01000008.1"/>
</dbReference>
<dbReference type="STRING" id="568899.SAMN05192534_108119"/>
<dbReference type="Pfam" id="PF10776">
    <property type="entry name" value="DUF2600"/>
    <property type="match status" value="1"/>
</dbReference>
<dbReference type="Proteomes" id="UP000199163">
    <property type="component" value="Unassembled WGS sequence"/>
</dbReference>
<accession>A0A1G8E308</accession>
<proteinExistence type="predicted"/>
<dbReference type="AlphaFoldDB" id="A0A1G8E308"/>
<protein>
    <submittedName>
        <fullName evidence="1">Tetraprenyl-beta-curcumene synthase</fullName>
    </submittedName>
</protein>